<accession>A0A0G0P607</accession>
<dbReference type="PATRIC" id="fig|1619031.3.peg.260"/>
<dbReference type="PIRSF" id="PIRSF009320">
    <property type="entry name" value="Nuc_binding_HP_1000"/>
    <property type="match status" value="1"/>
</dbReference>
<dbReference type="Pfam" id="PF13614">
    <property type="entry name" value="AAA_31"/>
    <property type="match status" value="1"/>
</dbReference>
<feature type="domain" description="AAA" evidence="1">
    <location>
        <begin position="3"/>
        <end position="178"/>
    </location>
</feature>
<dbReference type="EMBL" id="LBXD01000010">
    <property type="protein sequence ID" value="KKR23659.1"/>
    <property type="molecule type" value="Genomic_DNA"/>
</dbReference>
<evidence type="ECO:0000313" key="3">
    <source>
        <dbReference type="Proteomes" id="UP000034764"/>
    </source>
</evidence>
<proteinExistence type="predicted"/>
<dbReference type="AlphaFoldDB" id="A0A0G0P607"/>
<gene>
    <name evidence="2" type="ORF">UT53_C0010G0013</name>
</gene>
<dbReference type="Proteomes" id="UP000034764">
    <property type="component" value="Unassembled WGS sequence"/>
</dbReference>
<comment type="caution">
    <text evidence="2">The sequence shown here is derived from an EMBL/GenBank/DDBJ whole genome shotgun (WGS) entry which is preliminary data.</text>
</comment>
<dbReference type="SUPFAM" id="SSF52540">
    <property type="entry name" value="P-loop containing nucleoside triphosphate hydrolases"/>
    <property type="match status" value="1"/>
</dbReference>
<dbReference type="Gene3D" id="3.40.50.300">
    <property type="entry name" value="P-loop containing nucleotide triphosphate hydrolases"/>
    <property type="match status" value="1"/>
</dbReference>
<evidence type="ECO:0000313" key="2">
    <source>
        <dbReference type="EMBL" id="KKR23659.1"/>
    </source>
</evidence>
<dbReference type="InterPro" id="IPR050678">
    <property type="entry name" value="DNA_Partitioning_ATPase"/>
</dbReference>
<dbReference type="InterPro" id="IPR027417">
    <property type="entry name" value="P-loop_NTPase"/>
</dbReference>
<dbReference type="PANTHER" id="PTHR13696">
    <property type="entry name" value="P-LOOP CONTAINING NUCLEOSIDE TRIPHOSPHATE HYDROLASE"/>
    <property type="match status" value="1"/>
</dbReference>
<dbReference type="PANTHER" id="PTHR13696:SF52">
    <property type="entry name" value="PARA FAMILY PROTEIN CT_582"/>
    <property type="match status" value="1"/>
</dbReference>
<dbReference type="CDD" id="cd02042">
    <property type="entry name" value="ParAB_family"/>
    <property type="match status" value="1"/>
</dbReference>
<sequence>MARVIAVVNQKGGVGKTTTAVNLAAYMASHGKYVLLVDLDAQANATLGLGVHVGEDKSNIYHALVIDQNPETILKRTSIFGFDILPADQSLAGATVELVSMEERESRLKKVLNSVRTNYDYVLIDCPPSLGLLTINGLTAAERVIIPVQCEYYALEGLNQLLKTIDLVRAGLNPDLQVLGVVLTMYDKRNQLARQVVNEVFKNFPGRVFDSIIPRTISLAEAPSFGKTILQFDPNSKAAKAYKQLAEEVIKYSN</sequence>
<dbReference type="FunFam" id="3.40.50.300:FF:000285">
    <property type="entry name" value="Sporulation initiation inhibitor Soj"/>
    <property type="match status" value="1"/>
</dbReference>
<dbReference type="InterPro" id="IPR025669">
    <property type="entry name" value="AAA_dom"/>
</dbReference>
<protein>
    <submittedName>
        <fullName evidence="2">Cobyrinic acid ac-diamide synthase</fullName>
    </submittedName>
</protein>
<name>A0A0G0P607_9BACT</name>
<evidence type="ECO:0000259" key="1">
    <source>
        <dbReference type="Pfam" id="PF13614"/>
    </source>
</evidence>
<reference evidence="2 3" key="1">
    <citation type="journal article" date="2015" name="Nature">
        <title>rRNA introns, odd ribosomes, and small enigmatic genomes across a large radiation of phyla.</title>
        <authorList>
            <person name="Brown C.T."/>
            <person name="Hug L.A."/>
            <person name="Thomas B.C."/>
            <person name="Sharon I."/>
            <person name="Castelle C.J."/>
            <person name="Singh A."/>
            <person name="Wilkins M.J."/>
            <person name="Williams K.H."/>
            <person name="Banfield J.F."/>
        </authorList>
    </citation>
    <scope>NUCLEOTIDE SEQUENCE [LARGE SCALE GENOMIC DNA]</scope>
</reference>
<organism evidence="2 3">
    <name type="scientific">Candidatus Yanofskybacteria bacterium GW2011_GWD2_39_48</name>
    <dbReference type="NCBI Taxonomy" id="1619031"/>
    <lineage>
        <taxon>Bacteria</taxon>
        <taxon>Candidatus Yanofskyibacteriota</taxon>
    </lineage>
</organism>